<evidence type="ECO:0000259" key="1">
    <source>
        <dbReference type="Pfam" id="PF23554"/>
    </source>
</evidence>
<dbReference type="KEGG" id="ncc:104952067"/>
<dbReference type="GO" id="GO:0016477">
    <property type="term" value="P:cell migration"/>
    <property type="evidence" value="ECO:0007669"/>
    <property type="project" value="TreeGrafter"/>
</dbReference>
<dbReference type="GO" id="GO:0031267">
    <property type="term" value="F:small GTPase binding"/>
    <property type="evidence" value="ECO:0007669"/>
    <property type="project" value="TreeGrafter"/>
</dbReference>
<dbReference type="OrthoDB" id="8944696at2759"/>
<name>A0A6I9NHG0_9TELE</name>
<accession>A0A6I9NHG0</accession>
<proteinExistence type="predicted"/>
<protein>
    <submittedName>
        <fullName evidence="3">Dedicator of cytokinesis protein 2-like</fullName>
    </submittedName>
</protein>
<dbReference type="Pfam" id="PF23554">
    <property type="entry name" value="TPR_DOCK"/>
    <property type="match status" value="1"/>
</dbReference>
<feature type="domain" description="Dedicator of cytokinesis TPR repeats region" evidence="1">
    <location>
        <begin position="1"/>
        <end position="159"/>
    </location>
</feature>
<gene>
    <name evidence="3" type="primary">LOC104952067</name>
</gene>
<dbReference type="GO" id="GO:0005737">
    <property type="term" value="C:cytoplasm"/>
    <property type="evidence" value="ECO:0007669"/>
    <property type="project" value="TreeGrafter"/>
</dbReference>
<dbReference type="Proteomes" id="UP000504611">
    <property type="component" value="Unplaced"/>
</dbReference>
<dbReference type="GO" id="GO:0007264">
    <property type="term" value="P:small GTPase-mediated signal transduction"/>
    <property type="evidence" value="ECO:0007669"/>
    <property type="project" value="InterPro"/>
</dbReference>
<dbReference type="PANTHER" id="PTHR45653:SF6">
    <property type="entry name" value="DEDICATOR OF CYTOKINESIS PROTEIN 2"/>
    <property type="match status" value="1"/>
</dbReference>
<sequence length="162" mass="18414">MRTDYTTTLLLRVAALKYLPTVLHDVEKVFDAKLLSELLHDFYSCIPPEILQEQKVNSLQKQKVASMTEIVSSKLFQRQECRDVLLPMMLRELGGALASMADGPHDERRNSLELLNNILEVLSRDSVGETFQHVQDIVVSLLRIINRTVITMGREHALIVST</sequence>
<dbReference type="GO" id="GO:0007520">
    <property type="term" value="P:myoblast fusion"/>
    <property type="evidence" value="ECO:0007669"/>
    <property type="project" value="TreeGrafter"/>
</dbReference>
<reference evidence="3" key="1">
    <citation type="submission" date="2025-08" db="UniProtKB">
        <authorList>
            <consortium name="RefSeq"/>
        </authorList>
    </citation>
    <scope>IDENTIFICATION</scope>
    <source>
        <tissue evidence="3">Muscle</tissue>
    </source>
</reference>
<evidence type="ECO:0000313" key="3">
    <source>
        <dbReference type="RefSeq" id="XP_010777124.1"/>
    </source>
</evidence>
<dbReference type="GO" id="GO:0005886">
    <property type="term" value="C:plasma membrane"/>
    <property type="evidence" value="ECO:0007669"/>
    <property type="project" value="TreeGrafter"/>
</dbReference>
<dbReference type="InterPro" id="IPR056372">
    <property type="entry name" value="TPR_DOCK"/>
</dbReference>
<organism evidence="2 3">
    <name type="scientific">Notothenia coriiceps</name>
    <name type="common">black rockcod</name>
    <dbReference type="NCBI Taxonomy" id="8208"/>
    <lineage>
        <taxon>Eukaryota</taxon>
        <taxon>Metazoa</taxon>
        <taxon>Chordata</taxon>
        <taxon>Craniata</taxon>
        <taxon>Vertebrata</taxon>
        <taxon>Euteleostomi</taxon>
        <taxon>Actinopterygii</taxon>
        <taxon>Neopterygii</taxon>
        <taxon>Teleostei</taxon>
        <taxon>Neoteleostei</taxon>
        <taxon>Acanthomorphata</taxon>
        <taxon>Eupercaria</taxon>
        <taxon>Perciformes</taxon>
        <taxon>Notothenioidei</taxon>
        <taxon>Nototheniidae</taxon>
        <taxon>Notothenia</taxon>
    </lineage>
</organism>
<dbReference type="PANTHER" id="PTHR45653">
    <property type="entry name" value="DEDICATOR OF CYTOKINESIS"/>
    <property type="match status" value="1"/>
</dbReference>
<dbReference type="RefSeq" id="XP_010777124.1">
    <property type="nucleotide sequence ID" value="XM_010778822.1"/>
</dbReference>
<keyword evidence="2" id="KW-1185">Reference proteome</keyword>
<dbReference type="AlphaFoldDB" id="A0A6I9NHG0"/>
<dbReference type="InterPro" id="IPR026791">
    <property type="entry name" value="DOCK"/>
</dbReference>
<dbReference type="GO" id="GO:0005085">
    <property type="term" value="F:guanyl-nucleotide exchange factor activity"/>
    <property type="evidence" value="ECO:0007669"/>
    <property type="project" value="InterPro"/>
</dbReference>
<evidence type="ECO:0000313" key="2">
    <source>
        <dbReference type="Proteomes" id="UP000504611"/>
    </source>
</evidence>
<dbReference type="GeneID" id="104952067"/>